<feature type="transmembrane region" description="Helical" evidence="6">
    <location>
        <begin position="65"/>
        <end position="83"/>
    </location>
</feature>
<feature type="transmembrane region" description="Helical" evidence="6">
    <location>
        <begin position="392"/>
        <end position="416"/>
    </location>
</feature>
<dbReference type="PANTHER" id="PTHR11706">
    <property type="entry name" value="SOLUTE CARRIER PROTEIN FAMILY 11 MEMBER"/>
    <property type="match status" value="1"/>
</dbReference>
<keyword evidence="3 6" id="KW-1133">Transmembrane helix</keyword>
<evidence type="ECO:0000256" key="1">
    <source>
        <dbReference type="ARBA" id="ARBA00004141"/>
    </source>
</evidence>
<feature type="transmembrane region" description="Helical" evidence="6">
    <location>
        <begin position="367"/>
        <end position="386"/>
    </location>
</feature>
<dbReference type="PANTHER" id="PTHR11706:SF2">
    <property type="entry name" value="TRANSPORTER PROTEIN"/>
    <property type="match status" value="1"/>
</dbReference>
<evidence type="ECO:0000313" key="7">
    <source>
        <dbReference type="EMBL" id="SMX65630.1"/>
    </source>
</evidence>
<feature type="transmembrane region" description="Helical" evidence="6">
    <location>
        <begin position="199"/>
        <end position="217"/>
    </location>
</feature>
<organism evidence="7 8">
    <name type="scientific">Brevibacterium linens ATCC 9172</name>
    <dbReference type="NCBI Taxonomy" id="1255617"/>
    <lineage>
        <taxon>Bacteria</taxon>
        <taxon>Bacillati</taxon>
        <taxon>Actinomycetota</taxon>
        <taxon>Actinomycetes</taxon>
        <taxon>Micrococcales</taxon>
        <taxon>Brevibacteriaceae</taxon>
        <taxon>Brevibacterium</taxon>
    </lineage>
</organism>
<dbReference type="GO" id="GO:0015086">
    <property type="term" value="F:cadmium ion transmembrane transporter activity"/>
    <property type="evidence" value="ECO:0007669"/>
    <property type="project" value="TreeGrafter"/>
</dbReference>
<feature type="transmembrane region" description="Helical" evidence="6">
    <location>
        <begin position="237"/>
        <end position="257"/>
    </location>
</feature>
<dbReference type="GO" id="GO:0005886">
    <property type="term" value="C:plasma membrane"/>
    <property type="evidence" value="ECO:0007669"/>
    <property type="project" value="TreeGrafter"/>
</dbReference>
<feature type="transmembrane region" description="Helical" evidence="6">
    <location>
        <begin position="174"/>
        <end position="192"/>
    </location>
</feature>
<feature type="transmembrane region" description="Helical" evidence="6">
    <location>
        <begin position="89"/>
        <end position="111"/>
    </location>
</feature>
<dbReference type="Proteomes" id="UP000234641">
    <property type="component" value="Unassembled WGS sequence"/>
</dbReference>
<feature type="transmembrane region" description="Helical" evidence="6">
    <location>
        <begin position="278"/>
        <end position="301"/>
    </location>
</feature>
<gene>
    <name evidence="7" type="ORF">BLIN9172_00336</name>
</gene>
<evidence type="ECO:0000313" key="8">
    <source>
        <dbReference type="Proteomes" id="UP000234641"/>
    </source>
</evidence>
<accession>A0A2H1HS03</accession>
<evidence type="ECO:0000256" key="6">
    <source>
        <dbReference type="SAM" id="Phobius"/>
    </source>
</evidence>
<evidence type="ECO:0000256" key="5">
    <source>
        <dbReference type="SAM" id="MobiDB-lite"/>
    </source>
</evidence>
<keyword evidence="2 6" id="KW-0812">Transmembrane</keyword>
<feature type="transmembrane region" description="Helical" evidence="6">
    <location>
        <begin position="428"/>
        <end position="447"/>
    </location>
</feature>
<dbReference type="GO" id="GO:0034755">
    <property type="term" value="P:iron ion transmembrane transport"/>
    <property type="evidence" value="ECO:0007669"/>
    <property type="project" value="TreeGrafter"/>
</dbReference>
<reference evidence="7 8" key="1">
    <citation type="submission" date="2017-03" db="EMBL/GenBank/DDBJ databases">
        <authorList>
            <person name="Afonso C.L."/>
            <person name="Miller P.J."/>
            <person name="Scott M.A."/>
            <person name="Spackman E."/>
            <person name="Goraichik I."/>
            <person name="Dimitrov K.M."/>
            <person name="Suarez D.L."/>
            <person name="Swayne D.E."/>
        </authorList>
    </citation>
    <scope>NUCLEOTIDE SEQUENCE [LARGE SCALE GENOMIC DNA]</scope>
    <source>
        <strain evidence="7 8">ATCC 9172</strain>
    </source>
</reference>
<evidence type="ECO:0000256" key="4">
    <source>
        <dbReference type="ARBA" id="ARBA00023136"/>
    </source>
</evidence>
<sequence>MCQDTDIAVLTPSAHAKELMTTRQSETPMSHAPESQPPESSSSDATASGRANASSEIGSKISRSAIVGAIFLMATSAIGPGFITQTATFTAQMGAAFAFAIFASILIDIAIQLNIWRMVTSSGKRAAQLASSAVPGSGILLSVLIVIGGLAFNIGNIAGGGLGLNALLGIDPKLGGLLTGVLAIGIFLFKRAGKVVDTVVLVLGIGMIILTCIVAIVSNPPVGEALRQSIAPDTINFATVTTIVGGTVGGYITYSGAHRYLDSGKTGPENAGSVMRSALSGIIVTGVMRYVLFLAILGVVASGVALDLDSSVANPAGQAFAAVLGDAGMRIFGAIFWAAALSSVIGAAYTSATFLSAFSTRLKGGWPLQLATVAFIVVSLIVYLALGTAPATLLVFVGGFNGLILPIGLTIFMYIGWFRPRLLRTDSYPKWLLIIGTAATLVTWYTATQSVGPIFAMIGIGG</sequence>
<feature type="compositionally biased region" description="Low complexity" evidence="5">
    <location>
        <begin position="33"/>
        <end position="43"/>
    </location>
</feature>
<protein>
    <submittedName>
        <fullName evidence="7">Mn2+ and Fe2+ transporters of the NRAMP family</fullName>
    </submittedName>
</protein>
<keyword evidence="4 6" id="KW-0472">Membrane</keyword>
<feature type="region of interest" description="Disordered" evidence="5">
    <location>
        <begin position="19"/>
        <end position="55"/>
    </location>
</feature>
<evidence type="ECO:0000256" key="2">
    <source>
        <dbReference type="ARBA" id="ARBA00022692"/>
    </source>
</evidence>
<dbReference type="AlphaFoldDB" id="A0A2H1HS03"/>
<dbReference type="Pfam" id="PF01566">
    <property type="entry name" value="Nramp"/>
    <property type="match status" value="1"/>
</dbReference>
<name>A0A2H1HS03_BRELN</name>
<comment type="subcellular location">
    <subcellularLocation>
        <location evidence="1">Membrane</location>
        <topology evidence="1">Multi-pass membrane protein</topology>
    </subcellularLocation>
</comment>
<dbReference type="InterPro" id="IPR001046">
    <property type="entry name" value="NRAMP_fam"/>
</dbReference>
<feature type="transmembrane region" description="Helical" evidence="6">
    <location>
        <begin position="334"/>
        <end position="355"/>
    </location>
</feature>
<proteinExistence type="predicted"/>
<feature type="transmembrane region" description="Helical" evidence="6">
    <location>
        <begin position="132"/>
        <end position="154"/>
    </location>
</feature>
<dbReference type="GO" id="GO:0005384">
    <property type="term" value="F:manganese ion transmembrane transporter activity"/>
    <property type="evidence" value="ECO:0007669"/>
    <property type="project" value="TreeGrafter"/>
</dbReference>
<evidence type="ECO:0000256" key="3">
    <source>
        <dbReference type="ARBA" id="ARBA00022989"/>
    </source>
</evidence>
<feature type="compositionally biased region" description="Polar residues" evidence="5">
    <location>
        <begin position="44"/>
        <end position="55"/>
    </location>
</feature>
<dbReference type="EMBL" id="FXYY01000002">
    <property type="protein sequence ID" value="SMX65630.1"/>
    <property type="molecule type" value="Genomic_DNA"/>
</dbReference>